<dbReference type="AlphaFoldDB" id="W2TDE4"/>
<dbReference type="STRING" id="51031.W2TDE4"/>
<name>W2TDE4_NECAM</name>
<dbReference type="SUPFAM" id="SSF48670">
    <property type="entry name" value="Transducin (heterotrimeric G protein), gamma chain"/>
    <property type="match status" value="1"/>
</dbReference>
<dbReference type="PANTHER" id="PTHR45746:SF5">
    <property type="entry name" value="REGULATOR OF G-PROTEIN SIGNALING 7"/>
    <property type="match status" value="1"/>
</dbReference>
<dbReference type="GO" id="GO:0043005">
    <property type="term" value="C:neuron projection"/>
    <property type="evidence" value="ECO:0007669"/>
    <property type="project" value="TreeGrafter"/>
</dbReference>
<feature type="domain" description="RGS" evidence="3">
    <location>
        <begin position="257"/>
        <end position="377"/>
    </location>
</feature>
<dbReference type="Proteomes" id="UP000053676">
    <property type="component" value="Unassembled WGS sequence"/>
</dbReference>
<dbReference type="InterPro" id="IPR047017">
    <property type="entry name" value="RGS6/7/9/11_DHEX_sf"/>
</dbReference>
<dbReference type="Pfam" id="PF00610">
    <property type="entry name" value="DEP"/>
    <property type="match status" value="1"/>
</dbReference>
<dbReference type="GO" id="GO:0009968">
    <property type="term" value="P:negative regulation of signal transduction"/>
    <property type="evidence" value="ECO:0007669"/>
    <property type="project" value="UniProtKB-KW"/>
</dbReference>
<protein>
    <submittedName>
        <fullName evidence="5">Regulator of G protein signaling domain protein</fullName>
    </submittedName>
</protein>
<dbReference type="SUPFAM" id="SSF48097">
    <property type="entry name" value="Regulator of G-protein signaling, RGS"/>
    <property type="match status" value="1"/>
</dbReference>
<dbReference type="GO" id="GO:0035556">
    <property type="term" value="P:intracellular signal transduction"/>
    <property type="evidence" value="ECO:0007669"/>
    <property type="project" value="InterPro"/>
</dbReference>
<gene>
    <name evidence="5" type="ORF">NECAME_09929</name>
</gene>
<dbReference type="PANTHER" id="PTHR45746">
    <property type="entry name" value="LP21163P"/>
    <property type="match status" value="1"/>
</dbReference>
<dbReference type="GO" id="GO:0008277">
    <property type="term" value="P:regulation of G protein-coupled receptor signaling pathway"/>
    <property type="evidence" value="ECO:0007669"/>
    <property type="project" value="InterPro"/>
</dbReference>
<proteinExistence type="predicted"/>
<dbReference type="Gene3D" id="1.10.1240.60">
    <property type="match status" value="1"/>
</dbReference>
<accession>W2TDE4</accession>
<organism evidence="5 6">
    <name type="scientific">Necator americanus</name>
    <name type="common">Human hookworm</name>
    <dbReference type="NCBI Taxonomy" id="51031"/>
    <lineage>
        <taxon>Eukaryota</taxon>
        <taxon>Metazoa</taxon>
        <taxon>Ecdysozoa</taxon>
        <taxon>Nematoda</taxon>
        <taxon>Chromadorea</taxon>
        <taxon>Rhabditida</taxon>
        <taxon>Rhabditina</taxon>
        <taxon>Rhabditomorpha</taxon>
        <taxon>Strongyloidea</taxon>
        <taxon>Ancylostomatidae</taxon>
        <taxon>Bunostominae</taxon>
        <taxon>Necator</taxon>
    </lineage>
</organism>
<dbReference type="GO" id="GO:0005737">
    <property type="term" value="C:cytoplasm"/>
    <property type="evidence" value="ECO:0007669"/>
    <property type="project" value="TreeGrafter"/>
</dbReference>
<dbReference type="PROSITE" id="PS50186">
    <property type="entry name" value="DEP"/>
    <property type="match status" value="1"/>
</dbReference>
<dbReference type="Gene3D" id="1.10.10.10">
    <property type="entry name" value="Winged helix-like DNA-binding domain superfamily/Winged helix DNA-binding domain"/>
    <property type="match status" value="1"/>
</dbReference>
<dbReference type="PROSITE" id="PS50132">
    <property type="entry name" value="RGS"/>
    <property type="match status" value="1"/>
</dbReference>
<dbReference type="Gene3D" id="1.10.167.10">
    <property type="entry name" value="Regulator of G-protein Signalling 4, domain 2"/>
    <property type="match status" value="1"/>
</dbReference>
<reference evidence="6" key="1">
    <citation type="journal article" date="2014" name="Nat. Genet.">
        <title>Genome of the human hookworm Necator americanus.</title>
        <authorList>
            <person name="Tang Y.T."/>
            <person name="Gao X."/>
            <person name="Rosa B.A."/>
            <person name="Abubucker S."/>
            <person name="Hallsworth-Pepin K."/>
            <person name="Martin J."/>
            <person name="Tyagi R."/>
            <person name="Heizer E."/>
            <person name="Zhang X."/>
            <person name="Bhonagiri-Palsikar V."/>
            <person name="Minx P."/>
            <person name="Warren W.C."/>
            <person name="Wang Q."/>
            <person name="Zhan B."/>
            <person name="Hotez P.J."/>
            <person name="Sternberg P.W."/>
            <person name="Dougall A."/>
            <person name="Gaze S.T."/>
            <person name="Mulvenna J."/>
            <person name="Sotillo J."/>
            <person name="Ranganathan S."/>
            <person name="Rabelo E.M."/>
            <person name="Wilson R.K."/>
            <person name="Felgner P.L."/>
            <person name="Bethony J."/>
            <person name="Hawdon J.M."/>
            <person name="Gasser R.B."/>
            <person name="Loukas A."/>
            <person name="Mitreva M."/>
        </authorList>
    </citation>
    <scope>NUCLEOTIDE SEQUENCE [LARGE SCALE GENOMIC DNA]</scope>
</reference>
<dbReference type="EMBL" id="KI659576">
    <property type="protein sequence ID" value="ETN79211.1"/>
    <property type="molecule type" value="Genomic_DNA"/>
</dbReference>
<dbReference type="SMART" id="SM00224">
    <property type="entry name" value="GGL"/>
    <property type="match status" value="1"/>
</dbReference>
<dbReference type="InterPro" id="IPR000591">
    <property type="entry name" value="DEP_dom"/>
</dbReference>
<dbReference type="Pfam" id="PF00631">
    <property type="entry name" value="G-gamma"/>
    <property type="match status" value="1"/>
</dbReference>
<dbReference type="Pfam" id="PF00615">
    <property type="entry name" value="RGS"/>
    <property type="match status" value="1"/>
</dbReference>
<feature type="region of interest" description="Disordered" evidence="2">
    <location>
        <begin position="407"/>
        <end position="436"/>
    </location>
</feature>
<dbReference type="InterPro" id="IPR015898">
    <property type="entry name" value="G-protein_gamma-like_dom"/>
</dbReference>
<dbReference type="SUPFAM" id="SSF46785">
    <property type="entry name" value="Winged helix' DNA-binding domain"/>
    <property type="match status" value="1"/>
</dbReference>
<dbReference type="KEGG" id="nai:NECAME_09929"/>
<dbReference type="InterPro" id="IPR036284">
    <property type="entry name" value="GGL_sf"/>
</dbReference>
<evidence type="ECO:0000256" key="2">
    <source>
        <dbReference type="SAM" id="MobiDB-lite"/>
    </source>
</evidence>
<dbReference type="InterPro" id="IPR047016">
    <property type="entry name" value="RGS6/7/9/11"/>
</dbReference>
<dbReference type="InterPro" id="IPR040759">
    <property type="entry name" value="RGS_DHEX"/>
</dbReference>
<dbReference type="GO" id="GO:0007186">
    <property type="term" value="P:G protein-coupled receptor signaling pathway"/>
    <property type="evidence" value="ECO:0007669"/>
    <property type="project" value="InterPro"/>
</dbReference>
<dbReference type="CDD" id="cd00068">
    <property type="entry name" value="GGL"/>
    <property type="match status" value="1"/>
</dbReference>
<sequence length="436" mass="50406">MSCTIPLAKLDTLSRRLQESVQLRTHKYFRVAVPQALTGQSLVALVGEKGYAEDEAEAVHLATLLLQHGYLFPVIEPALTVRDDGTLYRLQRPYFWPSHATQTDNVEYAIYLNKRLLRNEQKHGLEEDEAESYNRFAELLGHMWGFITQQAEMQLKQQKEKKKADKVDRRLRKATPQVYRNLVERLKFSLKTKPWLKALKASDTMVQWVDERVDYDPFLTVPQPSNPWITDDTNLWTLNTDTVEVPTERRVKRWGLSVQELVKDPIGRQVLETFLESEFSSENIRFWIAIQDLKYSPNDQIDHKTERIYEEFLAPGAPAQVNVDSRTLDQTLDCLQKATTASTRRHAFTHSEEHVFTLMAKDSYPRFVRSQIYKGVLSAAQQQGSRRLGWRNFIFNMGAAKKPQCKPAKKDELHSQNLPKQLSSDSLPVRAAHAVR</sequence>
<keyword evidence="6" id="KW-1185">Reference proteome</keyword>
<dbReference type="SMART" id="SM00049">
    <property type="entry name" value="DEP"/>
    <property type="match status" value="1"/>
</dbReference>
<dbReference type="InterPro" id="IPR016137">
    <property type="entry name" value="RGS"/>
</dbReference>
<feature type="compositionally biased region" description="Polar residues" evidence="2">
    <location>
        <begin position="415"/>
        <end position="426"/>
    </location>
</feature>
<dbReference type="OMA" id="CINESHT"/>
<dbReference type="PRINTS" id="PR01301">
    <property type="entry name" value="RGSPROTEIN"/>
</dbReference>
<dbReference type="SMART" id="SM00315">
    <property type="entry name" value="RGS"/>
    <property type="match status" value="1"/>
</dbReference>
<evidence type="ECO:0000313" key="5">
    <source>
        <dbReference type="EMBL" id="ETN79211.1"/>
    </source>
</evidence>
<evidence type="ECO:0000259" key="3">
    <source>
        <dbReference type="PROSITE" id="PS50132"/>
    </source>
</evidence>
<dbReference type="GO" id="GO:0005096">
    <property type="term" value="F:GTPase activator activity"/>
    <property type="evidence" value="ECO:0007669"/>
    <property type="project" value="TreeGrafter"/>
</dbReference>
<dbReference type="InterPro" id="IPR036390">
    <property type="entry name" value="WH_DNA-bd_sf"/>
</dbReference>
<keyword evidence="1" id="KW-0734">Signal transduction inhibitor</keyword>
<dbReference type="GO" id="GO:0005886">
    <property type="term" value="C:plasma membrane"/>
    <property type="evidence" value="ECO:0007669"/>
    <property type="project" value="TreeGrafter"/>
</dbReference>
<evidence type="ECO:0000256" key="1">
    <source>
        <dbReference type="ARBA" id="ARBA00022700"/>
    </source>
</evidence>
<feature type="domain" description="DEP" evidence="4">
    <location>
        <begin position="17"/>
        <end position="92"/>
    </location>
</feature>
<evidence type="ECO:0000259" key="4">
    <source>
        <dbReference type="PROSITE" id="PS50186"/>
    </source>
</evidence>
<dbReference type="OrthoDB" id="196547at2759"/>
<dbReference type="InterPro" id="IPR036388">
    <property type="entry name" value="WH-like_DNA-bd_sf"/>
</dbReference>
<dbReference type="CDD" id="cd04450">
    <property type="entry name" value="DEP_RGS7-like"/>
    <property type="match status" value="1"/>
</dbReference>
<dbReference type="InterPro" id="IPR036305">
    <property type="entry name" value="RGS_sf"/>
</dbReference>
<dbReference type="InterPro" id="IPR044926">
    <property type="entry name" value="RGS_subdomain_2"/>
</dbReference>
<dbReference type="SMART" id="SM01224">
    <property type="entry name" value="G_gamma"/>
    <property type="match status" value="1"/>
</dbReference>
<dbReference type="Pfam" id="PF18148">
    <property type="entry name" value="RGS_DHEX"/>
    <property type="match status" value="1"/>
</dbReference>
<evidence type="ECO:0000313" key="6">
    <source>
        <dbReference type="Proteomes" id="UP000053676"/>
    </source>
</evidence>